<feature type="compositionally biased region" description="Basic and acidic residues" evidence="1">
    <location>
        <begin position="200"/>
        <end position="226"/>
    </location>
</feature>
<feature type="compositionally biased region" description="Basic and acidic residues" evidence="1">
    <location>
        <begin position="57"/>
        <end position="69"/>
    </location>
</feature>
<accession>A0ABM3QT17</accession>
<name>A0ABM3QT17_SPIOL</name>
<dbReference type="PANTHER" id="PTHR38221:SF1">
    <property type="entry name" value="OVULE PROTEIN"/>
    <property type="match status" value="1"/>
</dbReference>
<feature type="compositionally biased region" description="Polar residues" evidence="1">
    <location>
        <begin position="268"/>
        <end position="277"/>
    </location>
</feature>
<feature type="compositionally biased region" description="Basic and acidic residues" evidence="1">
    <location>
        <begin position="304"/>
        <end position="332"/>
    </location>
</feature>
<feature type="region of interest" description="Disordered" evidence="1">
    <location>
        <begin position="194"/>
        <end position="229"/>
    </location>
</feature>
<evidence type="ECO:0000313" key="2">
    <source>
        <dbReference type="Proteomes" id="UP000813463"/>
    </source>
</evidence>
<feature type="region of interest" description="Disordered" evidence="1">
    <location>
        <begin position="267"/>
        <end position="358"/>
    </location>
</feature>
<evidence type="ECO:0000313" key="3">
    <source>
        <dbReference type="RefSeq" id="XP_056686512.1"/>
    </source>
</evidence>
<feature type="region of interest" description="Disordered" evidence="1">
    <location>
        <begin position="1"/>
        <end position="123"/>
    </location>
</feature>
<organism evidence="2 3">
    <name type="scientific">Spinacia oleracea</name>
    <name type="common">Spinach</name>
    <dbReference type="NCBI Taxonomy" id="3562"/>
    <lineage>
        <taxon>Eukaryota</taxon>
        <taxon>Viridiplantae</taxon>
        <taxon>Streptophyta</taxon>
        <taxon>Embryophyta</taxon>
        <taxon>Tracheophyta</taxon>
        <taxon>Spermatophyta</taxon>
        <taxon>Magnoliopsida</taxon>
        <taxon>eudicotyledons</taxon>
        <taxon>Gunneridae</taxon>
        <taxon>Pentapetalae</taxon>
        <taxon>Caryophyllales</taxon>
        <taxon>Chenopodiaceae</taxon>
        <taxon>Chenopodioideae</taxon>
        <taxon>Anserineae</taxon>
        <taxon>Spinacia</taxon>
    </lineage>
</organism>
<gene>
    <name evidence="3" type="primary">LOC110781781</name>
</gene>
<feature type="compositionally biased region" description="Basic and acidic residues" evidence="1">
    <location>
        <begin position="110"/>
        <end position="121"/>
    </location>
</feature>
<sequence length="411" mass="44508">MADEEQDPFAAVADDCRYSSSQEELLSRTKFARADEKFPDDDDSPPVAATGPGVSRRKLDGEGDSEGIRGGELATGDADSARAGNLGFRGERKRSREGEPSGSKSEQNCEGERDTEPELKKNKVSPLVHCSGKLVIEGEDNGEETVVFRGDLKVEKVSSIRSVPESGGCTVKLGGEDAGDDVCVEGKMMTESRAKKKVIHVGEDEGRGKVEGDGTSTRKEKEEDITKRRKRKLPRSMFELVWGEGTGDLIGNADRVAGNADRVAGNANRFTENSNRVAENANRGIENADRVTGNANRVTGNEGGLKESSIEGKGKGKSKGGEEETVCGERSENGNVESILKEASVKENRDGKSKGSKESLSCILDFLKMLSSEKCSEDDDDDDEIDILETVKRRGLTFSRSRFLPEVEEDE</sequence>
<reference evidence="3" key="2">
    <citation type="submission" date="2025-08" db="UniProtKB">
        <authorList>
            <consortium name="RefSeq"/>
        </authorList>
    </citation>
    <scope>IDENTIFICATION</scope>
    <source>
        <tissue evidence="3">Leaf</tissue>
    </source>
</reference>
<evidence type="ECO:0000256" key="1">
    <source>
        <dbReference type="SAM" id="MobiDB-lite"/>
    </source>
</evidence>
<dbReference type="RefSeq" id="XP_056686512.1">
    <property type="nucleotide sequence ID" value="XM_056830534.1"/>
</dbReference>
<keyword evidence="2" id="KW-1185">Reference proteome</keyword>
<proteinExistence type="predicted"/>
<feature type="compositionally biased region" description="Basic and acidic residues" evidence="1">
    <location>
        <begin position="339"/>
        <end position="357"/>
    </location>
</feature>
<dbReference type="GeneID" id="110781781"/>
<dbReference type="PANTHER" id="PTHR38221">
    <property type="entry name" value="BNAA04G14260D PROTEIN"/>
    <property type="match status" value="1"/>
</dbReference>
<reference evidence="2" key="1">
    <citation type="journal article" date="2021" name="Nat. Commun.">
        <title>Genomic analyses provide insights into spinach domestication and the genetic basis of agronomic traits.</title>
        <authorList>
            <person name="Cai X."/>
            <person name="Sun X."/>
            <person name="Xu C."/>
            <person name="Sun H."/>
            <person name="Wang X."/>
            <person name="Ge C."/>
            <person name="Zhang Z."/>
            <person name="Wang Q."/>
            <person name="Fei Z."/>
            <person name="Jiao C."/>
            <person name="Wang Q."/>
        </authorList>
    </citation>
    <scope>NUCLEOTIDE SEQUENCE [LARGE SCALE GENOMIC DNA]</scope>
    <source>
        <strain evidence="2">cv. Varoflay</strain>
    </source>
</reference>
<dbReference type="Proteomes" id="UP000813463">
    <property type="component" value="Chromosome 6"/>
</dbReference>
<protein>
    <submittedName>
        <fullName evidence="3">Uncharacterized protein</fullName>
    </submittedName>
</protein>